<comment type="caution">
    <text evidence="1">The sequence shown here is derived from an EMBL/GenBank/DDBJ whole genome shotgun (WGS) entry which is preliminary data.</text>
</comment>
<sequence>MLKKMGLIKDLASKIGRKKAYELLEMVEGSQPFVAEVKITRAGITSKKEEIILKENQKIILEYIEK</sequence>
<organism evidence="1 2">
    <name type="scientific">Romboutsia sedimentorum</name>
    <dbReference type="NCBI Taxonomy" id="1368474"/>
    <lineage>
        <taxon>Bacteria</taxon>
        <taxon>Bacillati</taxon>
        <taxon>Bacillota</taxon>
        <taxon>Clostridia</taxon>
        <taxon>Peptostreptococcales</taxon>
        <taxon>Peptostreptococcaceae</taxon>
        <taxon>Romboutsia</taxon>
    </lineage>
</organism>
<keyword evidence="2" id="KW-1185">Reference proteome</keyword>
<reference evidence="1 2" key="1">
    <citation type="submission" date="2023-05" db="EMBL/GenBank/DDBJ databases">
        <title>Rombocin, a short stable natural nisin variant, displays selective antimicrobial activity against Listeria monocytogenes and employs dual mode of action to kill target bacterial strains.</title>
        <authorList>
            <person name="Wambui J."/>
            <person name="Stephan R."/>
            <person name="Kuipers O.P."/>
        </authorList>
    </citation>
    <scope>NUCLEOTIDE SEQUENCE [LARGE SCALE GENOMIC DNA]</scope>
    <source>
        <strain evidence="1 2">RC002</strain>
    </source>
</reference>
<evidence type="ECO:0000313" key="1">
    <source>
        <dbReference type="EMBL" id="MDK2562520.1"/>
    </source>
</evidence>
<dbReference type="RefSeq" id="WP_284131495.1">
    <property type="nucleotide sequence ID" value="NZ_JASKYM010000001.1"/>
</dbReference>
<gene>
    <name evidence="1" type="ORF">QOZ84_03085</name>
</gene>
<dbReference type="Proteomes" id="UP001301012">
    <property type="component" value="Unassembled WGS sequence"/>
</dbReference>
<name>A0ABT7E6G7_9FIRM</name>
<dbReference type="EMBL" id="JASKYM010000001">
    <property type="protein sequence ID" value="MDK2562520.1"/>
    <property type="molecule type" value="Genomic_DNA"/>
</dbReference>
<protein>
    <submittedName>
        <fullName evidence="1">Uncharacterized protein</fullName>
    </submittedName>
</protein>
<accession>A0ABT7E6G7</accession>
<proteinExistence type="predicted"/>
<evidence type="ECO:0000313" key="2">
    <source>
        <dbReference type="Proteomes" id="UP001301012"/>
    </source>
</evidence>